<keyword evidence="2" id="KW-1185">Reference proteome</keyword>
<dbReference type="AlphaFoldDB" id="A0A5C6PIZ1"/>
<reference evidence="1 2" key="1">
    <citation type="submission" date="2019-04" db="EMBL/GenBank/DDBJ databases">
        <title>Chromosome genome assembly for Takifugu flavidus.</title>
        <authorList>
            <person name="Xiao S."/>
        </authorList>
    </citation>
    <scope>NUCLEOTIDE SEQUENCE [LARGE SCALE GENOMIC DNA]</scope>
    <source>
        <strain evidence="1">HTHZ2018</strain>
        <tissue evidence="1">Muscle</tissue>
    </source>
</reference>
<name>A0A5C6PIZ1_9TELE</name>
<evidence type="ECO:0000313" key="1">
    <source>
        <dbReference type="EMBL" id="TWW78871.1"/>
    </source>
</evidence>
<evidence type="ECO:0000313" key="2">
    <source>
        <dbReference type="Proteomes" id="UP000324091"/>
    </source>
</evidence>
<gene>
    <name evidence="1" type="ORF">D4764_11G0009920</name>
</gene>
<dbReference type="Proteomes" id="UP000324091">
    <property type="component" value="Chromosome 11"/>
</dbReference>
<protein>
    <submittedName>
        <fullName evidence="1">Uncharacterized protein</fullName>
    </submittedName>
</protein>
<accession>A0A5C6PIZ1</accession>
<sequence length="73" mass="8424">MTLARQHGNNGAEWESGRKERLWNGGIGGIRRRRAWYYLHYRGAKETLQKTEGPTGVFTHTQGLVECCKTFQE</sequence>
<organism evidence="1 2">
    <name type="scientific">Takifugu flavidus</name>
    <name type="common">sansaifugu</name>
    <dbReference type="NCBI Taxonomy" id="433684"/>
    <lineage>
        <taxon>Eukaryota</taxon>
        <taxon>Metazoa</taxon>
        <taxon>Chordata</taxon>
        <taxon>Craniata</taxon>
        <taxon>Vertebrata</taxon>
        <taxon>Euteleostomi</taxon>
        <taxon>Actinopterygii</taxon>
        <taxon>Neopterygii</taxon>
        <taxon>Teleostei</taxon>
        <taxon>Neoteleostei</taxon>
        <taxon>Acanthomorphata</taxon>
        <taxon>Eupercaria</taxon>
        <taxon>Tetraodontiformes</taxon>
        <taxon>Tetradontoidea</taxon>
        <taxon>Tetraodontidae</taxon>
        <taxon>Takifugu</taxon>
    </lineage>
</organism>
<comment type="caution">
    <text evidence="1">The sequence shown here is derived from an EMBL/GenBank/DDBJ whole genome shotgun (WGS) entry which is preliminary data.</text>
</comment>
<proteinExistence type="predicted"/>
<dbReference type="EMBL" id="RHFK02000003">
    <property type="protein sequence ID" value="TWW78871.1"/>
    <property type="molecule type" value="Genomic_DNA"/>
</dbReference>